<dbReference type="OrthoDB" id="10572062at2759"/>
<dbReference type="Proteomes" id="UP000326759">
    <property type="component" value="Unassembled WGS sequence"/>
</dbReference>
<name>A0A5N5SPD6_9CRUS</name>
<reference evidence="2 3" key="1">
    <citation type="journal article" date="2019" name="PLoS Biol.">
        <title>Sex chromosomes control vertical transmission of feminizing Wolbachia symbionts in an isopod.</title>
        <authorList>
            <person name="Becking T."/>
            <person name="Chebbi M.A."/>
            <person name="Giraud I."/>
            <person name="Moumen B."/>
            <person name="Laverre T."/>
            <person name="Caubet Y."/>
            <person name="Peccoud J."/>
            <person name="Gilbert C."/>
            <person name="Cordaux R."/>
        </authorList>
    </citation>
    <scope>NUCLEOTIDE SEQUENCE [LARGE SCALE GENOMIC DNA]</scope>
    <source>
        <strain evidence="2">ANa2</strain>
        <tissue evidence="2">Whole body excluding digestive tract and cuticle</tissue>
    </source>
</reference>
<comment type="caution">
    <text evidence="2">The sequence shown here is derived from an EMBL/GenBank/DDBJ whole genome shotgun (WGS) entry which is preliminary data.</text>
</comment>
<feature type="signal peptide" evidence="1">
    <location>
        <begin position="1"/>
        <end position="22"/>
    </location>
</feature>
<gene>
    <name evidence="2" type="ORF">Anas_08258</name>
</gene>
<evidence type="ECO:0000256" key="1">
    <source>
        <dbReference type="SAM" id="SignalP"/>
    </source>
</evidence>
<proteinExistence type="predicted"/>
<dbReference type="AlphaFoldDB" id="A0A5N5SPD6"/>
<protein>
    <submittedName>
        <fullName evidence="2">Uncharacterized protein</fullName>
    </submittedName>
</protein>
<keyword evidence="3" id="KW-1185">Reference proteome</keyword>
<feature type="chain" id="PRO_5024381466" evidence="1">
    <location>
        <begin position="23"/>
        <end position="135"/>
    </location>
</feature>
<keyword evidence="1" id="KW-0732">Signal</keyword>
<accession>A0A5N5SPD6</accession>
<evidence type="ECO:0000313" key="2">
    <source>
        <dbReference type="EMBL" id="KAB7495886.1"/>
    </source>
</evidence>
<organism evidence="2 3">
    <name type="scientific">Armadillidium nasatum</name>
    <dbReference type="NCBI Taxonomy" id="96803"/>
    <lineage>
        <taxon>Eukaryota</taxon>
        <taxon>Metazoa</taxon>
        <taxon>Ecdysozoa</taxon>
        <taxon>Arthropoda</taxon>
        <taxon>Crustacea</taxon>
        <taxon>Multicrustacea</taxon>
        <taxon>Malacostraca</taxon>
        <taxon>Eumalacostraca</taxon>
        <taxon>Peracarida</taxon>
        <taxon>Isopoda</taxon>
        <taxon>Oniscidea</taxon>
        <taxon>Crinocheta</taxon>
        <taxon>Armadillidiidae</taxon>
        <taxon>Armadillidium</taxon>
    </lineage>
</organism>
<dbReference type="EMBL" id="SEYY01022011">
    <property type="protein sequence ID" value="KAB7495886.1"/>
    <property type="molecule type" value="Genomic_DNA"/>
</dbReference>
<evidence type="ECO:0000313" key="3">
    <source>
        <dbReference type="Proteomes" id="UP000326759"/>
    </source>
</evidence>
<sequence>MLRMYMLMVVLLASSFYLELEGAPNPYRPYGGGAYSRGGFNARGGFAAGGGSIDAGRSSGYYRPGWGGGGGGYSRGGFDARGGFAAGGGSISGGGGRGYYRACEYSWDSNSPPKQKCHNEYFNIPEEIDNVNLNV</sequence>